<dbReference type="SUPFAM" id="SSF54695">
    <property type="entry name" value="POZ domain"/>
    <property type="match status" value="1"/>
</dbReference>
<dbReference type="SMART" id="SM00225">
    <property type="entry name" value="BTB"/>
    <property type="match status" value="1"/>
</dbReference>
<dbReference type="Pfam" id="PF00651">
    <property type="entry name" value="BTB"/>
    <property type="match status" value="1"/>
</dbReference>
<evidence type="ECO:0000313" key="2">
    <source>
        <dbReference type="EMBL" id="KAL3114488.1"/>
    </source>
</evidence>
<feature type="domain" description="BTB" evidence="1">
    <location>
        <begin position="53"/>
        <end position="120"/>
    </location>
</feature>
<dbReference type="PANTHER" id="PTHR45774:SF3">
    <property type="entry name" value="BTB (POZ) DOMAIN-CONTAINING 2B-RELATED"/>
    <property type="match status" value="1"/>
</dbReference>
<gene>
    <name evidence="2" type="ORF">niasHT_011617</name>
</gene>
<evidence type="ECO:0000259" key="1">
    <source>
        <dbReference type="PROSITE" id="PS50097"/>
    </source>
</evidence>
<keyword evidence="3" id="KW-1185">Reference proteome</keyword>
<reference evidence="2 3" key="1">
    <citation type="submission" date="2024-10" db="EMBL/GenBank/DDBJ databases">
        <authorList>
            <person name="Kim D."/>
        </authorList>
    </citation>
    <scope>NUCLEOTIDE SEQUENCE [LARGE SCALE GENOMIC DNA]</scope>
    <source>
        <strain evidence="2">BH-2024</strain>
    </source>
</reference>
<dbReference type="PROSITE" id="PS50097">
    <property type="entry name" value="BTB"/>
    <property type="match status" value="1"/>
</dbReference>
<dbReference type="EMBL" id="JBICBT010000414">
    <property type="protein sequence ID" value="KAL3114488.1"/>
    <property type="molecule type" value="Genomic_DNA"/>
</dbReference>
<accession>A0ABD2LGY4</accession>
<proteinExistence type="predicted"/>
<dbReference type="AlphaFoldDB" id="A0ABD2LGY4"/>
<dbReference type="Gene3D" id="1.25.40.420">
    <property type="match status" value="1"/>
</dbReference>
<dbReference type="SMART" id="SM00875">
    <property type="entry name" value="BACK"/>
    <property type="match status" value="1"/>
</dbReference>
<dbReference type="Proteomes" id="UP001620626">
    <property type="component" value="Unassembled WGS sequence"/>
</dbReference>
<dbReference type="Pfam" id="PF07707">
    <property type="entry name" value="BACK"/>
    <property type="match status" value="1"/>
</dbReference>
<dbReference type="InterPro" id="IPR011333">
    <property type="entry name" value="SKP1/BTB/POZ_sf"/>
</dbReference>
<name>A0ABD2LGY4_9BILA</name>
<dbReference type="InterPro" id="IPR011705">
    <property type="entry name" value="BACK"/>
</dbReference>
<comment type="caution">
    <text evidence="2">The sequence shown here is derived from an EMBL/GenBank/DDBJ whole genome shotgun (WGS) entry which is preliminary data.</text>
</comment>
<evidence type="ECO:0000313" key="3">
    <source>
        <dbReference type="Proteomes" id="UP001620626"/>
    </source>
</evidence>
<protein>
    <recommendedName>
        <fullName evidence="1">BTB domain-containing protein</fullName>
    </recommendedName>
</protein>
<organism evidence="2 3">
    <name type="scientific">Heterodera trifolii</name>
    <dbReference type="NCBI Taxonomy" id="157864"/>
    <lineage>
        <taxon>Eukaryota</taxon>
        <taxon>Metazoa</taxon>
        <taxon>Ecdysozoa</taxon>
        <taxon>Nematoda</taxon>
        <taxon>Chromadorea</taxon>
        <taxon>Rhabditida</taxon>
        <taxon>Tylenchina</taxon>
        <taxon>Tylenchomorpha</taxon>
        <taxon>Tylenchoidea</taxon>
        <taxon>Heteroderidae</taxon>
        <taxon>Heteroderinae</taxon>
        <taxon>Heterodera</taxon>
    </lineage>
</organism>
<dbReference type="PANTHER" id="PTHR45774">
    <property type="entry name" value="BTB/POZ DOMAIN-CONTAINING"/>
    <property type="match status" value="1"/>
</dbReference>
<sequence>MRITEMERIQTMSSHGGYDTGHQMSMAKPDTLADRMKLLLSTAKSADAHFLLMHAHKTILIAASNVFEAMFQTDKENSNGTNTGNASSNCPAVVEIPDIEPSAFKVMLSFIYTDDLSELNGDNTMAVLYATKKYNVPGLMRPSLQIPISEFRNIFLAYDQALIFELEDFSNKCLRYICQNAAQLFGSHQFLQIDQKMLCVLLDSDRLLLSDEFEIWKIALRWADEKCRQNGIECSSGNRRSVLGPALFKIRFPNIHEDDFAKCVVPSSVLTLEECSEFISSIPIRIFIVVWSPRAVLVEIPQPWTNFCKMNCRGYVNFISFAELLNPSEDLYNQNEDKATLAIDVIVK</sequence>
<dbReference type="InterPro" id="IPR000210">
    <property type="entry name" value="BTB/POZ_dom"/>
</dbReference>
<dbReference type="Gene3D" id="3.30.710.10">
    <property type="entry name" value="Potassium Channel Kv1.1, Chain A"/>
    <property type="match status" value="1"/>
</dbReference>